<feature type="signal peptide" evidence="2">
    <location>
        <begin position="1"/>
        <end position="29"/>
    </location>
</feature>
<dbReference type="Proteomes" id="UP000214603">
    <property type="component" value="Unassembled WGS sequence"/>
</dbReference>
<keyword evidence="4" id="KW-1185">Reference proteome</keyword>
<proteinExistence type="inferred from homology"/>
<reference evidence="4" key="1">
    <citation type="submission" date="2017-06" db="EMBL/GenBank/DDBJ databases">
        <title>Herbaspirillum phytohormonus sp. nov., isolated from the root nodule of Robinia pseudoacacia in lead-zinc mine.</title>
        <authorList>
            <person name="Fan M."/>
            <person name="Lin Y."/>
        </authorList>
    </citation>
    <scope>NUCLEOTIDE SEQUENCE [LARGE SCALE GENOMIC DNA]</scope>
    <source>
        <strain evidence="4">SC-089</strain>
    </source>
</reference>
<dbReference type="AlphaFoldDB" id="A0A225MJT5"/>
<dbReference type="Pfam" id="PF03401">
    <property type="entry name" value="TctC"/>
    <property type="match status" value="1"/>
</dbReference>
<dbReference type="CDD" id="cd07012">
    <property type="entry name" value="PBP2_Bug_TTT"/>
    <property type="match status" value="1"/>
</dbReference>
<dbReference type="OrthoDB" id="8678477at2"/>
<evidence type="ECO:0000256" key="2">
    <source>
        <dbReference type="SAM" id="SignalP"/>
    </source>
</evidence>
<evidence type="ECO:0000313" key="3">
    <source>
        <dbReference type="EMBL" id="OWT60180.1"/>
    </source>
</evidence>
<gene>
    <name evidence="3" type="ORF">CEY11_10955</name>
</gene>
<comment type="caution">
    <text evidence="3">The sequence shown here is derived from an EMBL/GenBank/DDBJ whole genome shotgun (WGS) entry which is preliminary data.</text>
</comment>
<sequence length="327" mass="33863">MKLLGKHGGKLIAVVAAGLLALMAGPANAKYPERPVTWVVPFPPGGPTDVASRVLAHAFEQALGQSFVVVNKPGASGSIGMRQIVSSKPDGYTIGTLAGPSLLAPLMLKSPPYDLTKNIQAVGLAYLTPLVLVVNSHAMPGVTDLKSLASFGRGKDLNYTSPATGSIGHLTLALILKELGLRGTHIGYQGSAPAVTAVVAGQVPLALLDSVAVLPQVKSGALNAIAVTIDGYDQLPQVKSLAQQGAESAKTASWGGLVAPRGLPPEALSRLQGTLQEVLKDPKVISRLKAVGAYTSFEGAAALQKRIDSDTEVWGRVIKENNLRKAN</sequence>
<dbReference type="PANTHER" id="PTHR42928">
    <property type="entry name" value="TRICARBOXYLATE-BINDING PROTEIN"/>
    <property type="match status" value="1"/>
</dbReference>
<dbReference type="InterPro" id="IPR005064">
    <property type="entry name" value="BUG"/>
</dbReference>
<dbReference type="RefSeq" id="WP_088603437.1">
    <property type="nucleotide sequence ID" value="NZ_NJIH01000006.1"/>
</dbReference>
<name>A0A225MJT5_9BURK</name>
<accession>A0A225MJT5</accession>
<dbReference type="InterPro" id="IPR042100">
    <property type="entry name" value="Bug_dom1"/>
</dbReference>
<comment type="similarity">
    <text evidence="1">Belongs to the UPF0065 (bug) family.</text>
</comment>
<dbReference type="Gene3D" id="3.40.190.150">
    <property type="entry name" value="Bordetella uptake gene, domain 1"/>
    <property type="match status" value="1"/>
</dbReference>
<protein>
    <submittedName>
        <fullName evidence="3">ABC transporter substrate-binding protein</fullName>
    </submittedName>
</protein>
<dbReference type="EMBL" id="NJIH01000006">
    <property type="protein sequence ID" value="OWT60180.1"/>
    <property type="molecule type" value="Genomic_DNA"/>
</dbReference>
<evidence type="ECO:0000313" key="4">
    <source>
        <dbReference type="Proteomes" id="UP000214603"/>
    </source>
</evidence>
<dbReference type="SUPFAM" id="SSF53850">
    <property type="entry name" value="Periplasmic binding protein-like II"/>
    <property type="match status" value="1"/>
</dbReference>
<keyword evidence="2" id="KW-0732">Signal</keyword>
<dbReference type="PIRSF" id="PIRSF017082">
    <property type="entry name" value="YflP"/>
    <property type="match status" value="1"/>
</dbReference>
<organism evidence="3 4">
    <name type="scientific">Candidimonas nitroreducens</name>
    <dbReference type="NCBI Taxonomy" id="683354"/>
    <lineage>
        <taxon>Bacteria</taxon>
        <taxon>Pseudomonadati</taxon>
        <taxon>Pseudomonadota</taxon>
        <taxon>Betaproteobacteria</taxon>
        <taxon>Burkholderiales</taxon>
        <taxon>Alcaligenaceae</taxon>
        <taxon>Candidimonas</taxon>
    </lineage>
</organism>
<evidence type="ECO:0000256" key="1">
    <source>
        <dbReference type="ARBA" id="ARBA00006987"/>
    </source>
</evidence>
<feature type="chain" id="PRO_5013144134" evidence="2">
    <location>
        <begin position="30"/>
        <end position="327"/>
    </location>
</feature>
<dbReference type="PANTHER" id="PTHR42928:SF5">
    <property type="entry name" value="BLR1237 PROTEIN"/>
    <property type="match status" value="1"/>
</dbReference>
<dbReference type="Gene3D" id="3.40.190.10">
    <property type="entry name" value="Periplasmic binding protein-like II"/>
    <property type="match status" value="1"/>
</dbReference>